<protein>
    <submittedName>
        <fullName evidence="5">Arginase</fullName>
    </submittedName>
</protein>
<proteinExistence type="inferred from homology"/>
<dbReference type="PANTHER" id="PTHR43782">
    <property type="entry name" value="ARGINASE"/>
    <property type="match status" value="1"/>
</dbReference>
<dbReference type="AlphaFoldDB" id="A0A3E0HB09"/>
<keyword evidence="2" id="KW-0378">Hydrolase</keyword>
<dbReference type="GO" id="GO:0004053">
    <property type="term" value="F:arginase activity"/>
    <property type="evidence" value="ECO:0007669"/>
    <property type="project" value="TreeGrafter"/>
</dbReference>
<dbReference type="Pfam" id="PF00491">
    <property type="entry name" value="Arginase"/>
    <property type="match status" value="1"/>
</dbReference>
<organism evidence="5 6">
    <name type="scientific">Kutzneria buriramensis</name>
    <dbReference type="NCBI Taxonomy" id="1045776"/>
    <lineage>
        <taxon>Bacteria</taxon>
        <taxon>Bacillati</taxon>
        <taxon>Actinomycetota</taxon>
        <taxon>Actinomycetes</taxon>
        <taxon>Pseudonocardiales</taxon>
        <taxon>Pseudonocardiaceae</taxon>
        <taxon>Kutzneria</taxon>
    </lineage>
</organism>
<comment type="caution">
    <text evidence="5">The sequence shown here is derived from an EMBL/GenBank/DDBJ whole genome shotgun (WGS) entry which is preliminary data.</text>
</comment>
<dbReference type="PROSITE" id="PS51409">
    <property type="entry name" value="ARGINASE_2"/>
    <property type="match status" value="1"/>
</dbReference>
<dbReference type="PANTHER" id="PTHR43782:SF3">
    <property type="entry name" value="ARGINASE"/>
    <property type="match status" value="1"/>
</dbReference>
<evidence type="ECO:0000313" key="6">
    <source>
        <dbReference type="Proteomes" id="UP000256269"/>
    </source>
</evidence>
<dbReference type="GO" id="GO:0030145">
    <property type="term" value="F:manganese ion binding"/>
    <property type="evidence" value="ECO:0007669"/>
    <property type="project" value="TreeGrafter"/>
</dbReference>
<dbReference type="InterPro" id="IPR006035">
    <property type="entry name" value="Ureohydrolase"/>
</dbReference>
<evidence type="ECO:0000313" key="5">
    <source>
        <dbReference type="EMBL" id="REH41233.1"/>
    </source>
</evidence>
<sequence>MLELQSVAQRQGAVVPKSPWLPTGSLALADLAGRVLGLDVRRVPVRAGTSTLVGGIHNREVLIANRGFQAQALHHAQGPVLTIGGDCGVETVPLGFARERFGPALGVLWFDAHGDLNTPATSPSGAYHGMALRHAFGEGDRDFVLDTPLATRRAVLAGARALDPGEQAMIDRGLVRHVPIERGYDTSWVVDAVVASRAPQFYLHIDLDVLDPSEFADVTCPVPGGLLVSELVDAIRAVAAIRPIIGAGITECATDNPDRLRVLVPILRAVGAALHAHSTTLPVQPSPSRSVPTRP</sequence>
<dbReference type="EMBL" id="QUNO01000012">
    <property type="protein sequence ID" value="REH41233.1"/>
    <property type="molecule type" value="Genomic_DNA"/>
</dbReference>
<dbReference type="RefSeq" id="WP_246015871.1">
    <property type="nucleotide sequence ID" value="NZ_CP144375.1"/>
</dbReference>
<keyword evidence="1" id="KW-0479">Metal-binding</keyword>
<dbReference type="Proteomes" id="UP000256269">
    <property type="component" value="Unassembled WGS sequence"/>
</dbReference>
<evidence type="ECO:0000256" key="1">
    <source>
        <dbReference type="ARBA" id="ARBA00022723"/>
    </source>
</evidence>
<dbReference type="InterPro" id="IPR023696">
    <property type="entry name" value="Ureohydrolase_dom_sf"/>
</dbReference>
<keyword evidence="6" id="KW-1185">Reference proteome</keyword>
<accession>A0A3E0HB09</accession>
<reference evidence="5 6" key="1">
    <citation type="submission" date="2018-08" db="EMBL/GenBank/DDBJ databases">
        <title>Genomic Encyclopedia of Archaeal and Bacterial Type Strains, Phase II (KMG-II): from individual species to whole genera.</title>
        <authorList>
            <person name="Goeker M."/>
        </authorList>
    </citation>
    <scope>NUCLEOTIDE SEQUENCE [LARGE SCALE GENOMIC DNA]</scope>
    <source>
        <strain evidence="5 6">DSM 45791</strain>
    </source>
</reference>
<evidence type="ECO:0000256" key="4">
    <source>
        <dbReference type="PROSITE-ProRule" id="PRU00742"/>
    </source>
</evidence>
<keyword evidence="3" id="KW-0464">Manganese</keyword>
<evidence type="ECO:0000256" key="3">
    <source>
        <dbReference type="ARBA" id="ARBA00023211"/>
    </source>
</evidence>
<dbReference type="Gene3D" id="3.40.800.10">
    <property type="entry name" value="Ureohydrolase domain"/>
    <property type="match status" value="1"/>
</dbReference>
<dbReference type="PRINTS" id="PR00116">
    <property type="entry name" value="ARGINASE"/>
</dbReference>
<dbReference type="GO" id="GO:0005829">
    <property type="term" value="C:cytosol"/>
    <property type="evidence" value="ECO:0007669"/>
    <property type="project" value="TreeGrafter"/>
</dbReference>
<gene>
    <name evidence="5" type="ORF">BCF44_112317</name>
</gene>
<evidence type="ECO:0000256" key="2">
    <source>
        <dbReference type="ARBA" id="ARBA00022801"/>
    </source>
</evidence>
<name>A0A3E0HB09_9PSEU</name>
<dbReference type="CDD" id="cd09999">
    <property type="entry name" value="Arginase-like_1"/>
    <property type="match status" value="1"/>
</dbReference>
<dbReference type="SUPFAM" id="SSF52768">
    <property type="entry name" value="Arginase/deacetylase"/>
    <property type="match status" value="1"/>
</dbReference>
<comment type="similarity">
    <text evidence="4">Belongs to the arginase family.</text>
</comment>